<dbReference type="GO" id="GO:0005524">
    <property type="term" value="F:ATP binding"/>
    <property type="evidence" value="ECO:0007669"/>
    <property type="project" value="UniProtKB-KW"/>
</dbReference>
<keyword evidence="4" id="KW-0547">Nucleotide-binding</keyword>
<dbReference type="InterPro" id="IPR001048">
    <property type="entry name" value="Asp/Glu/Uridylate_kinase"/>
</dbReference>
<dbReference type="GO" id="GO:0004072">
    <property type="term" value="F:aspartate kinase activity"/>
    <property type="evidence" value="ECO:0007669"/>
    <property type="project" value="UniProtKB-EC"/>
</dbReference>
<dbReference type="GO" id="GO:0009089">
    <property type="term" value="P:lysine biosynthetic process via diaminopimelate"/>
    <property type="evidence" value="ECO:0007669"/>
    <property type="project" value="UniProtKB-UniPathway"/>
</dbReference>
<dbReference type="OrthoDB" id="9799110at2"/>
<dbReference type="PANTHER" id="PTHR21499:SF70">
    <property type="entry name" value="ASPARTOKINASE"/>
    <property type="match status" value="1"/>
</dbReference>
<dbReference type="RefSeq" id="WP_106542805.1">
    <property type="nucleotide sequence ID" value="NZ_BLAU01000001.1"/>
</dbReference>
<dbReference type="Pfam" id="PF22468">
    <property type="entry name" value="ACT_9"/>
    <property type="match status" value="1"/>
</dbReference>
<dbReference type="NCBIfam" id="TIGR00657">
    <property type="entry name" value="asp_kinases"/>
    <property type="match status" value="1"/>
</dbReference>
<comment type="pathway">
    <text evidence="9">Amino-acid biosynthesis; L-threonine biosynthesis; L-threonine from L-aspartate: step 1/5.</text>
</comment>
<evidence type="ECO:0000313" key="11">
    <source>
        <dbReference type="EMBL" id="GET22601.1"/>
    </source>
</evidence>
<keyword evidence="3 8" id="KW-0808">Transferase</keyword>
<accession>A0A2P8CAJ4</accession>
<dbReference type="PROSITE" id="PS51671">
    <property type="entry name" value="ACT"/>
    <property type="match status" value="1"/>
</dbReference>
<proteinExistence type="inferred from homology"/>
<keyword evidence="5 8" id="KW-0418">Kinase</keyword>
<protein>
    <recommendedName>
        <fullName evidence="8">Aspartokinase</fullName>
        <ecNumber evidence="8">2.7.2.4</ecNumber>
    </recommendedName>
</protein>
<dbReference type="SUPFAM" id="SSF55021">
    <property type="entry name" value="ACT-like"/>
    <property type="match status" value="2"/>
</dbReference>
<dbReference type="CDD" id="cd04868">
    <property type="entry name" value="ACT_AK-like"/>
    <property type="match status" value="1"/>
</dbReference>
<dbReference type="InterPro" id="IPR005260">
    <property type="entry name" value="Asp_kin_monofn"/>
</dbReference>
<keyword evidence="6" id="KW-0067">ATP-binding</keyword>
<evidence type="ECO:0000256" key="6">
    <source>
        <dbReference type="ARBA" id="ARBA00022840"/>
    </source>
</evidence>
<dbReference type="InterPro" id="IPR036393">
    <property type="entry name" value="AceGlu_kinase-like_sf"/>
</dbReference>
<evidence type="ECO:0000313" key="13">
    <source>
        <dbReference type="Proteomes" id="UP000240621"/>
    </source>
</evidence>
<dbReference type="InterPro" id="IPR045865">
    <property type="entry name" value="ACT-like_dom_sf"/>
</dbReference>
<evidence type="ECO:0000256" key="2">
    <source>
        <dbReference type="ARBA" id="ARBA00010122"/>
    </source>
</evidence>
<organism evidence="12 13">
    <name type="scientific">Prolixibacter denitrificans</name>
    <dbReference type="NCBI Taxonomy" id="1541063"/>
    <lineage>
        <taxon>Bacteria</taxon>
        <taxon>Pseudomonadati</taxon>
        <taxon>Bacteroidota</taxon>
        <taxon>Bacteroidia</taxon>
        <taxon>Marinilabiliales</taxon>
        <taxon>Prolixibacteraceae</taxon>
        <taxon>Prolixibacter</taxon>
    </lineage>
</organism>
<comment type="caution">
    <text evidence="12">The sequence shown here is derived from an EMBL/GenBank/DDBJ whole genome shotgun (WGS) entry which is preliminary data.</text>
</comment>
<dbReference type="EC" id="2.7.2.4" evidence="8"/>
<evidence type="ECO:0000256" key="1">
    <source>
        <dbReference type="ARBA" id="ARBA00004766"/>
    </source>
</evidence>
<comment type="pathway">
    <text evidence="1 9">Amino-acid biosynthesis; L-lysine biosynthesis via DAP pathway; (S)-tetrahydrodipicolinate from L-aspartate: step 1/4.</text>
</comment>
<evidence type="ECO:0000256" key="5">
    <source>
        <dbReference type="ARBA" id="ARBA00022777"/>
    </source>
</evidence>
<dbReference type="InterPro" id="IPR054352">
    <property type="entry name" value="ACT_Aspartokinase"/>
</dbReference>
<evidence type="ECO:0000256" key="8">
    <source>
        <dbReference type="RuleBase" id="RU003448"/>
    </source>
</evidence>
<dbReference type="PIRSF" id="PIRSF000726">
    <property type="entry name" value="Asp_kin"/>
    <property type="match status" value="1"/>
</dbReference>
<keyword evidence="9" id="KW-0028">Amino-acid biosynthesis</keyword>
<dbReference type="AlphaFoldDB" id="A0A2P8CAJ4"/>
<dbReference type="UniPathway" id="UPA00051">
    <property type="reaction ID" value="UER00462"/>
</dbReference>
<feature type="domain" description="ACT" evidence="10">
    <location>
        <begin position="396"/>
        <end position="462"/>
    </location>
</feature>
<dbReference type="GO" id="GO:0009088">
    <property type="term" value="P:threonine biosynthetic process"/>
    <property type="evidence" value="ECO:0007669"/>
    <property type="project" value="UniProtKB-UniPathway"/>
</dbReference>
<dbReference type="Proteomes" id="UP000396862">
    <property type="component" value="Unassembled WGS sequence"/>
</dbReference>
<dbReference type="Pfam" id="PF13840">
    <property type="entry name" value="ACT_7"/>
    <property type="match status" value="1"/>
</dbReference>
<dbReference type="SUPFAM" id="SSF53633">
    <property type="entry name" value="Carbamate kinase-like"/>
    <property type="match status" value="1"/>
</dbReference>
<dbReference type="Gene3D" id="3.40.1160.10">
    <property type="entry name" value="Acetylglutamate kinase-like"/>
    <property type="match status" value="1"/>
</dbReference>
<evidence type="ECO:0000313" key="14">
    <source>
        <dbReference type="Proteomes" id="UP000396862"/>
    </source>
</evidence>
<dbReference type="UniPathway" id="UPA00034">
    <property type="reaction ID" value="UER00015"/>
</dbReference>
<evidence type="ECO:0000313" key="12">
    <source>
        <dbReference type="EMBL" id="PSK82004.1"/>
    </source>
</evidence>
<gene>
    <name evidence="12" type="ORF">CLV93_107116</name>
    <name evidence="11" type="ORF">JCM18694_28470</name>
</gene>
<comment type="catalytic activity">
    <reaction evidence="7 8">
        <text>L-aspartate + ATP = 4-phospho-L-aspartate + ADP</text>
        <dbReference type="Rhea" id="RHEA:23776"/>
        <dbReference type="ChEBI" id="CHEBI:29991"/>
        <dbReference type="ChEBI" id="CHEBI:30616"/>
        <dbReference type="ChEBI" id="CHEBI:57535"/>
        <dbReference type="ChEBI" id="CHEBI:456216"/>
        <dbReference type="EC" id="2.7.2.4"/>
    </reaction>
</comment>
<dbReference type="GO" id="GO:0005829">
    <property type="term" value="C:cytosol"/>
    <property type="evidence" value="ECO:0007669"/>
    <property type="project" value="TreeGrafter"/>
</dbReference>
<sequence length="462" mass="49908">MPKIVVKFGGSNLKSKSDVRRVVNVITNYDEPLVVVVSAFYGVTNYLIESLEKARQNEKVAGEVSHFLFQLKKEALEEHPIEKDLLERIESYIRELLDELENYLQGIALTGDASPALEDLILAFGERLSAVFLQGVLEGYGVDAAYASPEDIGLVTDGEFGSASIDFQKATTQVREALSGNRIYVVPGFYGVSDEGKVTLLGRGGSDYSAAALARCVGASSLDIWKDVDGFLSADPKLVDEPVRIERLAYAEAAELAYFGAKILHPRTVEPLVDPHIPIRVFNIYGDMDVEKPLSIVNSDQTIREGVVKSVTYSDDFGVLKLKGPGVGLKPGILAKVTTALHLAGINISSVITSQISINILLAKKDLRNAYAVVSAEELPAVSELLVMEKISVIAAVGDGLIDNYGIAARIFSSMASKGINVVMSCSGASPVVSYFLVNRDDRSKAVKAVHQEFFESKSIAV</sequence>
<evidence type="ECO:0000259" key="10">
    <source>
        <dbReference type="PROSITE" id="PS51671"/>
    </source>
</evidence>
<dbReference type="EMBL" id="BLAU01000001">
    <property type="protein sequence ID" value="GET22601.1"/>
    <property type="molecule type" value="Genomic_DNA"/>
</dbReference>
<dbReference type="InterPro" id="IPR001341">
    <property type="entry name" value="Asp_kinase"/>
</dbReference>
<dbReference type="Pfam" id="PF00696">
    <property type="entry name" value="AA_kinase"/>
    <property type="match status" value="1"/>
</dbReference>
<evidence type="ECO:0000256" key="4">
    <source>
        <dbReference type="ARBA" id="ARBA00022741"/>
    </source>
</evidence>
<dbReference type="CDD" id="cd04892">
    <property type="entry name" value="ACT_AK-like_2"/>
    <property type="match status" value="1"/>
</dbReference>
<reference evidence="12 13" key="1">
    <citation type="submission" date="2018-03" db="EMBL/GenBank/DDBJ databases">
        <title>Genomic Encyclopedia of Archaeal and Bacterial Type Strains, Phase II (KMG-II): from individual species to whole genera.</title>
        <authorList>
            <person name="Goeker M."/>
        </authorList>
    </citation>
    <scope>NUCLEOTIDE SEQUENCE [LARGE SCALE GENOMIC DNA]</scope>
    <source>
        <strain evidence="12 13">DSM 27267</strain>
    </source>
</reference>
<comment type="pathway">
    <text evidence="9">Amino-acid biosynthesis; L-methionine biosynthesis via de novo pathway; L-homoserine from L-aspartate: step 1/3.</text>
</comment>
<evidence type="ECO:0000256" key="3">
    <source>
        <dbReference type="ARBA" id="ARBA00022679"/>
    </source>
</evidence>
<keyword evidence="14" id="KW-1185">Reference proteome</keyword>
<evidence type="ECO:0000256" key="9">
    <source>
        <dbReference type="RuleBase" id="RU004249"/>
    </source>
</evidence>
<dbReference type="UniPathway" id="UPA00050">
    <property type="reaction ID" value="UER00461"/>
</dbReference>
<dbReference type="PANTHER" id="PTHR21499">
    <property type="entry name" value="ASPARTATE KINASE"/>
    <property type="match status" value="1"/>
</dbReference>
<dbReference type="GO" id="GO:0009090">
    <property type="term" value="P:homoserine biosynthetic process"/>
    <property type="evidence" value="ECO:0007669"/>
    <property type="project" value="TreeGrafter"/>
</dbReference>
<comment type="similarity">
    <text evidence="2 8">Belongs to the aspartokinase family.</text>
</comment>
<reference evidence="11 14" key="2">
    <citation type="submission" date="2019-10" db="EMBL/GenBank/DDBJ databases">
        <title>Prolixibacter strains distinguished by the presence of nitrate reductase genes were adept at nitrate-dependent anaerobic corrosion of metallic iron and carbon steel.</title>
        <authorList>
            <person name="Iino T."/>
            <person name="Shono N."/>
            <person name="Ito K."/>
            <person name="Nakamura R."/>
            <person name="Sueoka K."/>
            <person name="Harayama S."/>
            <person name="Ohkuma M."/>
        </authorList>
    </citation>
    <scope>NUCLEOTIDE SEQUENCE [LARGE SCALE GENOMIC DNA]</scope>
    <source>
        <strain evidence="11 14">MIC1-1</strain>
    </source>
</reference>
<dbReference type="Gene3D" id="3.30.70.260">
    <property type="match status" value="2"/>
</dbReference>
<dbReference type="EMBL" id="PYGC01000007">
    <property type="protein sequence ID" value="PSK82004.1"/>
    <property type="molecule type" value="Genomic_DNA"/>
</dbReference>
<evidence type="ECO:0000256" key="7">
    <source>
        <dbReference type="ARBA" id="ARBA00047872"/>
    </source>
</evidence>
<dbReference type="InterPro" id="IPR002912">
    <property type="entry name" value="ACT_dom"/>
</dbReference>
<name>A0A2P8CAJ4_9BACT</name>
<dbReference type="Proteomes" id="UP000240621">
    <property type="component" value="Unassembled WGS sequence"/>
</dbReference>
<dbReference type="InterPro" id="IPR027795">
    <property type="entry name" value="CASTOR_ACT_dom"/>
</dbReference>